<keyword evidence="4" id="KW-1185">Reference proteome</keyword>
<feature type="compositionally biased region" description="Basic and acidic residues" evidence="2">
    <location>
        <begin position="14"/>
        <end position="24"/>
    </location>
</feature>
<reference evidence="3 4" key="1">
    <citation type="journal article" date="2012" name="BMC Genomics">
        <title>Comparative genomic analysis of human infective Trypanosoma cruzi lineages with the bat-restricted subspecies T. cruzi marinkellei.</title>
        <authorList>
            <person name="Franzen O."/>
            <person name="Talavera-Lopez C."/>
            <person name="Ochaya S."/>
            <person name="Butler C.E."/>
            <person name="Messenger L.A."/>
            <person name="Lewis M.D."/>
            <person name="Llewellyn M.S."/>
            <person name="Marinkelle C.J."/>
            <person name="Tyler K.M."/>
            <person name="Miles M.A."/>
            <person name="Andersson B."/>
        </authorList>
    </citation>
    <scope>NUCLEOTIDE SEQUENCE [LARGE SCALE GENOMIC DNA]</scope>
    <source>
        <strain evidence="3 4">B7</strain>
    </source>
</reference>
<feature type="region of interest" description="Disordered" evidence="2">
    <location>
        <begin position="181"/>
        <end position="218"/>
    </location>
</feature>
<feature type="compositionally biased region" description="Basic and acidic residues" evidence="2">
    <location>
        <begin position="187"/>
        <end position="202"/>
    </location>
</feature>
<feature type="compositionally biased region" description="Polar residues" evidence="2">
    <location>
        <begin position="297"/>
        <end position="307"/>
    </location>
</feature>
<protein>
    <submittedName>
        <fullName evidence="3">Uncharacterized protein</fullName>
    </submittedName>
</protein>
<comment type="caution">
    <text evidence="3">The sequence shown here is derived from an EMBL/GenBank/DDBJ whole genome shotgun (WGS) entry which is preliminary data.</text>
</comment>
<feature type="compositionally biased region" description="Polar residues" evidence="2">
    <location>
        <begin position="803"/>
        <end position="818"/>
    </location>
</feature>
<dbReference type="AlphaFoldDB" id="K2N0B3"/>
<accession>K2N0B3</accession>
<keyword evidence="1" id="KW-0175">Coiled coil</keyword>
<feature type="region of interest" description="Disordered" evidence="2">
    <location>
        <begin position="1"/>
        <end position="82"/>
    </location>
</feature>
<evidence type="ECO:0000256" key="1">
    <source>
        <dbReference type="SAM" id="Coils"/>
    </source>
</evidence>
<organism evidence="3 4">
    <name type="scientific">Trypanosoma cruzi marinkellei</name>
    <dbReference type="NCBI Taxonomy" id="85056"/>
    <lineage>
        <taxon>Eukaryota</taxon>
        <taxon>Discoba</taxon>
        <taxon>Euglenozoa</taxon>
        <taxon>Kinetoplastea</taxon>
        <taxon>Metakinetoplastina</taxon>
        <taxon>Trypanosomatida</taxon>
        <taxon>Trypanosomatidae</taxon>
        <taxon>Trypanosoma</taxon>
        <taxon>Schizotrypanum</taxon>
    </lineage>
</organism>
<feature type="region of interest" description="Disordered" evidence="2">
    <location>
        <begin position="243"/>
        <end position="270"/>
    </location>
</feature>
<gene>
    <name evidence="3" type="ORF">MOQ_004702</name>
</gene>
<evidence type="ECO:0000256" key="2">
    <source>
        <dbReference type="SAM" id="MobiDB-lite"/>
    </source>
</evidence>
<evidence type="ECO:0000313" key="3">
    <source>
        <dbReference type="EMBL" id="EKF31459.1"/>
    </source>
</evidence>
<dbReference type="EMBL" id="AHKC01010793">
    <property type="protein sequence ID" value="EKF31459.1"/>
    <property type="molecule type" value="Genomic_DNA"/>
</dbReference>
<dbReference type="Proteomes" id="UP000007350">
    <property type="component" value="Unassembled WGS sequence"/>
</dbReference>
<sequence>MSHQTVYDDDLELDAEKSSTDYERGTPSTLKSMDASPAARGVTRGKEVLLPELPSMNGKKSVPTVTASGGGRPPQLLHPPTSRNATVTSPVITGNHQVLHLSKLTLVKQMVPDRGKVQQDVNRNEVLTGASEPRTDVVLSSSLSSSGINCAPQPGVAVEKDAGHCATAVAPREQIRKLPPVAGRRANSNEERHVRSPQHQESKSVFTNGSKQDYGDADVWKRNANVPPRKAFPETQFKGFCGVMGFPQTPPTAQPAQDGGRNENSTSNSKEVLWHHPKNISESSCGHILGKDHESSFCGSSSDTESLPRNAHRRKTRKAGAKNKEELASVQDNQSYSSDFSSDTESPSRSASREELQNAILKTRYKIANVRRVRRALEISLQSNKRSSIRWGSRRSHVDADRLSRENQHLHRLLGLRKQWIGFPDLALRIAEEELKYALDELQRAKRRQRGLWTENRRLSIFITQVVRDHKPVEEKVANQYREGMYNRVTIQSKLDTLREKLVATRESSAYLSDQIRSLEERVRAAGLTCMKAEEYTAMKRAVKRNKKKIEKLSAILSLPLGTKEDGSHGDMRSSSGSLSSVQYPGRIQMDALVMKLMKQVERKEARIKLLRQRLAETEHKVSMGKKLLKLSPRECALTVDTRKSLASQLIPNMVVHNGVSPSPRHSDSEVIPRSISLSMKESSHESQHQQSKKGGDRVNGAVEPRDAVGERVTGAEKPTSALANQNETLLKCLEWNKNGYAASPGVTSSSNANQPSAAVYKAVVNDVKKRPLLNDGTTVKLNRLPHYIGSEESQIPIDESQSHLSPTTLTKLSSAKTGYTPFTEESSSGEKEEAGNAVQGAMETGRATPLWLREY</sequence>
<feature type="region of interest" description="Disordered" evidence="2">
    <location>
        <begin position="801"/>
        <end position="846"/>
    </location>
</feature>
<feature type="compositionally biased region" description="Low complexity" evidence="2">
    <location>
        <begin position="332"/>
        <end position="350"/>
    </location>
</feature>
<dbReference type="OrthoDB" id="246939at2759"/>
<feature type="region of interest" description="Disordered" evidence="2">
    <location>
        <begin position="293"/>
        <end position="354"/>
    </location>
</feature>
<feature type="coiled-coil region" evidence="1">
    <location>
        <begin position="594"/>
        <end position="621"/>
    </location>
</feature>
<name>K2N0B3_TRYCR</name>
<feature type="region of interest" description="Disordered" evidence="2">
    <location>
        <begin position="678"/>
        <end position="703"/>
    </location>
</feature>
<evidence type="ECO:0000313" key="4">
    <source>
        <dbReference type="Proteomes" id="UP000007350"/>
    </source>
</evidence>
<feature type="compositionally biased region" description="Basic residues" evidence="2">
    <location>
        <begin position="310"/>
        <end position="321"/>
    </location>
</feature>
<proteinExistence type="predicted"/>